<accession>K1T4F4</accession>
<comment type="caution">
    <text evidence="1">The sequence shown here is derived from an EMBL/GenBank/DDBJ whole genome shotgun (WGS) entry which is preliminary data.</text>
</comment>
<dbReference type="Gene3D" id="3.30.70.940">
    <property type="entry name" value="NusG, N-terminal domain"/>
    <property type="match status" value="1"/>
</dbReference>
<dbReference type="EMBL" id="AJWY01008488">
    <property type="protein sequence ID" value="EKC61065.1"/>
    <property type="molecule type" value="Genomic_DNA"/>
</dbReference>
<evidence type="ECO:0000313" key="1">
    <source>
        <dbReference type="EMBL" id="EKC61065.1"/>
    </source>
</evidence>
<dbReference type="GO" id="GO:0006354">
    <property type="term" value="P:DNA-templated transcription elongation"/>
    <property type="evidence" value="ECO:0007669"/>
    <property type="project" value="InterPro"/>
</dbReference>
<dbReference type="SUPFAM" id="SSF50104">
    <property type="entry name" value="Translation proteins SH3-like domain"/>
    <property type="match status" value="1"/>
</dbReference>
<dbReference type="InterPro" id="IPR008991">
    <property type="entry name" value="Translation_prot_SH3-like_sf"/>
</dbReference>
<organism evidence="1">
    <name type="scientific">human gut metagenome</name>
    <dbReference type="NCBI Taxonomy" id="408170"/>
    <lineage>
        <taxon>unclassified sequences</taxon>
        <taxon>metagenomes</taxon>
        <taxon>organismal metagenomes</taxon>
    </lineage>
</organism>
<feature type="non-terminal residue" evidence="1">
    <location>
        <position position="88"/>
    </location>
</feature>
<sequence>MFIRQSEHYLLELQDRMKASCPFMAYFDRETKKPAVIPDREMELFMQITSADTSDLEYFSDEAIDYRSGDKVRVTGGPFKGAEGYIKR</sequence>
<gene>
    <name evidence="1" type="ORF">LEA_12537</name>
</gene>
<reference evidence="1" key="1">
    <citation type="journal article" date="2013" name="Environ. Microbiol.">
        <title>Microbiota from the distal guts of lean and obese adolescents exhibit partial functional redundancy besides clear differences in community structure.</title>
        <authorList>
            <person name="Ferrer M."/>
            <person name="Ruiz A."/>
            <person name="Lanza F."/>
            <person name="Haange S.B."/>
            <person name="Oberbach A."/>
            <person name="Till H."/>
            <person name="Bargiela R."/>
            <person name="Campoy C."/>
            <person name="Segura M.T."/>
            <person name="Richter M."/>
            <person name="von Bergen M."/>
            <person name="Seifert J."/>
            <person name="Suarez A."/>
        </authorList>
    </citation>
    <scope>NUCLEOTIDE SEQUENCE</scope>
</reference>
<dbReference type="InterPro" id="IPR036735">
    <property type="entry name" value="NGN_dom_sf"/>
</dbReference>
<dbReference type="AlphaFoldDB" id="K1T4F4"/>
<protein>
    <submittedName>
        <fullName evidence="1">Transcriptional regulator UpxY-like protein</fullName>
    </submittedName>
</protein>
<proteinExistence type="predicted"/>
<name>K1T4F4_9ZZZZ</name>